<protein>
    <submittedName>
        <fullName evidence="1">Uncharacterized protein</fullName>
    </submittedName>
</protein>
<evidence type="ECO:0000313" key="2">
    <source>
        <dbReference type="Proteomes" id="UP001261624"/>
    </source>
</evidence>
<accession>A0ABU3E7J8</accession>
<feature type="non-terminal residue" evidence="1">
    <location>
        <position position="109"/>
    </location>
</feature>
<comment type="caution">
    <text evidence="1">The sequence shown here is derived from an EMBL/GenBank/DDBJ whole genome shotgun (WGS) entry which is preliminary data.</text>
</comment>
<reference evidence="1 2" key="1">
    <citation type="submission" date="2023-09" db="EMBL/GenBank/DDBJ databases">
        <authorList>
            <person name="Rey-Velasco X."/>
        </authorList>
    </citation>
    <scope>NUCLEOTIDE SEQUENCE [LARGE SCALE GENOMIC DNA]</scope>
    <source>
        <strain evidence="1 2">F188</strain>
    </source>
</reference>
<dbReference type="PROSITE" id="PS51257">
    <property type="entry name" value="PROKAR_LIPOPROTEIN"/>
    <property type="match status" value="1"/>
</dbReference>
<dbReference type="RefSeq" id="WP_311687765.1">
    <property type="nucleotide sequence ID" value="NZ_JAVRHM010000067.1"/>
</dbReference>
<dbReference type="EMBL" id="JAVRHM010000067">
    <property type="protein sequence ID" value="MDT0691954.1"/>
    <property type="molecule type" value="Genomic_DNA"/>
</dbReference>
<evidence type="ECO:0000313" key="1">
    <source>
        <dbReference type="EMBL" id="MDT0691954.1"/>
    </source>
</evidence>
<dbReference type="Proteomes" id="UP001261624">
    <property type="component" value="Unassembled WGS sequence"/>
</dbReference>
<name>A0ABU3E7J8_9FLAO</name>
<keyword evidence="2" id="KW-1185">Reference proteome</keyword>
<sequence>MKEKFRIIILFAILVGFQSCYRIMPSKGGGQLNDVPEKRNIEPTDVLLPDGYKIEVVARNLTFPTAVTFDEAGNLYAIEAGYSYGEVFLEPKLLQILPDGSTTPIYTGH</sequence>
<gene>
    <name evidence="1" type="ORF">RM549_19365</name>
</gene>
<organism evidence="1 2">
    <name type="scientific">Autumnicola patrickiae</name>
    <dbReference type="NCBI Taxonomy" id="3075591"/>
    <lineage>
        <taxon>Bacteria</taxon>
        <taxon>Pseudomonadati</taxon>
        <taxon>Bacteroidota</taxon>
        <taxon>Flavobacteriia</taxon>
        <taxon>Flavobacteriales</taxon>
        <taxon>Flavobacteriaceae</taxon>
        <taxon>Autumnicola</taxon>
    </lineage>
</organism>
<proteinExistence type="predicted"/>